<feature type="signal peptide" evidence="1">
    <location>
        <begin position="1"/>
        <end position="19"/>
    </location>
</feature>
<evidence type="ECO:0000256" key="1">
    <source>
        <dbReference type="SAM" id="SignalP"/>
    </source>
</evidence>
<proteinExistence type="predicted"/>
<organism evidence="2 3">
    <name type="scientific">Carboxylicivirga linearis</name>
    <dbReference type="NCBI Taxonomy" id="1628157"/>
    <lineage>
        <taxon>Bacteria</taxon>
        <taxon>Pseudomonadati</taxon>
        <taxon>Bacteroidota</taxon>
        <taxon>Bacteroidia</taxon>
        <taxon>Marinilabiliales</taxon>
        <taxon>Marinilabiliaceae</taxon>
        <taxon>Carboxylicivirga</taxon>
    </lineage>
</organism>
<accession>A0ABS5K061</accession>
<dbReference type="SUPFAM" id="SSF50494">
    <property type="entry name" value="Trypsin-like serine proteases"/>
    <property type="match status" value="1"/>
</dbReference>
<reference evidence="2 3" key="1">
    <citation type="journal article" date="2015" name="Int. J. Syst. Evol. Microbiol.">
        <title>Carboxylicivirga linearis sp. nov., isolated from a sea cucumber culture pond.</title>
        <authorList>
            <person name="Wang F.Q."/>
            <person name="Zhou Y.X."/>
            <person name="Lin X.Z."/>
            <person name="Chen G.J."/>
            <person name="Du Z.J."/>
        </authorList>
    </citation>
    <scope>NUCLEOTIDE SEQUENCE [LARGE SCALE GENOMIC DNA]</scope>
    <source>
        <strain evidence="2 3">FB218</strain>
    </source>
</reference>
<gene>
    <name evidence="2" type="ORF">KEM10_19730</name>
</gene>
<keyword evidence="1" id="KW-0732">Signal</keyword>
<dbReference type="PANTHER" id="PTHR36234:SF5">
    <property type="entry name" value="LYSYL ENDOPEPTIDASE"/>
    <property type="match status" value="1"/>
</dbReference>
<dbReference type="EMBL" id="JAGUCO010000024">
    <property type="protein sequence ID" value="MBS2100525.1"/>
    <property type="molecule type" value="Genomic_DNA"/>
</dbReference>
<keyword evidence="3" id="KW-1185">Reference proteome</keyword>
<dbReference type="InterPro" id="IPR009003">
    <property type="entry name" value="Peptidase_S1_PA"/>
</dbReference>
<dbReference type="InterPro" id="IPR018114">
    <property type="entry name" value="TRYPSIN_HIS"/>
</dbReference>
<dbReference type="RefSeq" id="WP_212218540.1">
    <property type="nucleotide sequence ID" value="NZ_JAGUCO010000024.1"/>
</dbReference>
<name>A0ABS5K061_9BACT</name>
<dbReference type="PROSITE" id="PS00134">
    <property type="entry name" value="TRYPSIN_HIS"/>
    <property type="match status" value="1"/>
</dbReference>
<feature type="chain" id="PRO_5045914110" evidence="1">
    <location>
        <begin position="20"/>
        <end position="707"/>
    </location>
</feature>
<dbReference type="Gene3D" id="2.40.10.10">
    <property type="entry name" value="Trypsin-like serine proteases"/>
    <property type="match status" value="2"/>
</dbReference>
<evidence type="ECO:0000313" key="3">
    <source>
        <dbReference type="Proteomes" id="UP000708576"/>
    </source>
</evidence>
<dbReference type="InterPro" id="IPR043504">
    <property type="entry name" value="Peptidase_S1_PA_chymotrypsin"/>
</dbReference>
<dbReference type="Proteomes" id="UP000708576">
    <property type="component" value="Unassembled WGS sequence"/>
</dbReference>
<evidence type="ECO:0000313" key="2">
    <source>
        <dbReference type="EMBL" id="MBS2100525.1"/>
    </source>
</evidence>
<comment type="caution">
    <text evidence="2">The sequence shown here is derived from an EMBL/GenBank/DDBJ whole genome shotgun (WGS) entry which is preliminary data.</text>
</comment>
<dbReference type="Pfam" id="PF13365">
    <property type="entry name" value="Trypsin_2"/>
    <property type="match status" value="1"/>
</dbReference>
<protein>
    <submittedName>
        <fullName evidence="2">Trypsin-like peptidase domain-containing protein</fullName>
    </submittedName>
</protein>
<dbReference type="PANTHER" id="PTHR36234">
    <property type="entry name" value="LYSYL ENDOPEPTIDASE"/>
    <property type="match status" value="1"/>
</dbReference>
<sequence>MLKRIVTILLILCSVTIYAQISHGGRPSDIFSTESLQLVGEPSIIALKEEASTGNGPLRYAYPIYVDYSPVNSGIWYDQGDGTLVWQLVLKSQTAKSLSINFSEFKLTGDSKVFIYNNDRSVILGSFTEANNKEFGKLATSPVLGDEIVVELQTAQNIADEQQLVIGEVYHDFLGINDYLKRNMDFGMSGDCNVDVGCDSRVPDEVRRSVVKYLVNGYLCSGTLVNNTNNDGTPYFLTAAHCVSNQSEAGNMVFYFNFDSPSCIDSIAGTDQQQMSGAQFKSGVENMDFSLVELEAIPPASYRPYWIGWDINTVFSDAVYSVHHPEGDVKKVSWSGAAPEATTFNAYGFIQDGHWLIEDWVSGTTEGGSSGSGLFTQDGRIIGTLSGGYGSCSYPHEDYYARINKAWEMHSDSTEQLAYWLDPLQSKTSTIDGFDFYKGAIKRKSFADDEMTPVLLYGDSFSGPWSGTNSEGYDGFAQYFYDYSSVKIHGIYIIPAICDYSLTSSINVKIWNSIGGAPANVVFEASDLSLAEIKRREYFVELNNALQINGEFFIGVELTNPASADTFALYNVHKNIGSFVRNRAYIRDNGSWKGFDQLNPTGENGVFWIDFLGSDFELATTVDSLEEKQVVIKPNPCVNGYLNYATNLEHLSSIELYSSNGSLVYIYNRNGEKSDNLVLPSNITQGLYIAVFKNPVSTIPQKILIIP</sequence>